<evidence type="ECO:0000256" key="1">
    <source>
        <dbReference type="SAM" id="MobiDB-lite"/>
    </source>
</evidence>
<organism evidence="2">
    <name type="scientific">Oryza punctata</name>
    <name type="common">Red rice</name>
    <dbReference type="NCBI Taxonomy" id="4537"/>
    <lineage>
        <taxon>Eukaryota</taxon>
        <taxon>Viridiplantae</taxon>
        <taxon>Streptophyta</taxon>
        <taxon>Embryophyta</taxon>
        <taxon>Tracheophyta</taxon>
        <taxon>Spermatophyta</taxon>
        <taxon>Magnoliopsida</taxon>
        <taxon>Liliopsida</taxon>
        <taxon>Poales</taxon>
        <taxon>Poaceae</taxon>
        <taxon>BOP clade</taxon>
        <taxon>Oryzoideae</taxon>
        <taxon>Oryzeae</taxon>
        <taxon>Oryzinae</taxon>
        <taxon>Oryza</taxon>
    </lineage>
</organism>
<sequence length="137" mass="14062">MEGEGREQEDAPLSPAPHRRPPVPVLLSPTPARTSSSVGCSRCSSAHVAPPAVTPLRPRRPSACATPLPGRHPTGGNASPPGRLRRPSACTTPPAGHSSAPSPPCRSATPPPDRRLAGRPLLRPIAALPVGMSSLLP</sequence>
<evidence type="ECO:0000313" key="3">
    <source>
        <dbReference type="Proteomes" id="UP000026962"/>
    </source>
</evidence>
<dbReference type="EnsemblPlants" id="OPUNC07G12730.1">
    <property type="protein sequence ID" value="OPUNC07G12730.1"/>
    <property type="gene ID" value="OPUNC07G12730"/>
</dbReference>
<reference evidence="2" key="1">
    <citation type="submission" date="2015-04" db="UniProtKB">
        <authorList>
            <consortium name="EnsemblPlants"/>
        </authorList>
    </citation>
    <scope>IDENTIFICATION</scope>
</reference>
<dbReference type="HOGENOM" id="CLU_1868455_0_0_1"/>
<keyword evidence="3" id="KW-1185">Reference proteome</keyword>
<accession>A0A0E0LKH9</accession>
<evidence type="ECO:0000313" key="2">
    <source>
        <dbReference type="EnsemblPlants" id="OPUNC07G12730.1"/>
    </source>
</evidence>
<name>A0A0E0LKH9_ORYPU</name>
<feature type="region of interest" description="Disordered" evidence="1">
    <location>
        <begin position="1"/>
        <end position="137"/>
    </location>
</feature>
<feature type="compositionally biased region" description="Low complexity" evidence="1">
    <location>
        <begin position="93"/>
        <end position="108"/>
    </location>
</feature>
<reference evidence="2" key="2">
    <citation type="submission" date="2018-05" db="EMBL/GenBank/DDBJ databases">
        <title>OpunRS2 (Oryza punctata Reference Sequence Version 2).</title>
        <authorList>
            <person name="Zhang J."/>
            <person name="Kudrna D."/>
            <person name="Lee S."/>
            <person name="Talag J."/>
            <person name="Welchert J."/>
            <person name="Wing R.A."/>
        </authorList>
    </citation>
    <scope>NUCLEOTIDE SEQUENCE [LARGE SCALE GENOMIC DNA]</scope>
</reference>
<protein>
    <submittedName>
        <fullName evidence="2">Uncharacterized protein</fullName>
    </submittedName>
</protein>
<proteinExistence type="predicted"/>
<dbReference type="Gramene" id="OPUNC07G12730.1">
    <property type="protein sequence ID" value="OPUNC07G12730.1"/>
    <property type="gene ID" value="OPUNC07G12730"/>
</dbReference>
<feature type="compositionally biased region" description="Low complexity" evidence="1">
    <location>
        <begin position="35"/>
        <end position="45"/>
    </location>
</feature>
<dbReference type="AlphaFoldDB" id="A0A0E0LKH9"/>
<dbReference type="Proteomes" id="UP000026962">
    <property type="component" value="Chromosome 7"/>
</dbReference>